<dbReference type="InterPro" id="IPR050832">
    <property type="entry name" value="Bact_Acetyltransf"/>
</dbReference>
<dbReference type="Gene3D" id="3.40.630.30">
    <property type="match status" value="1"/>
</dbReference>
<organism evidence="4 5">
    <name type="scientific">Candidatus Pantoea varia</name>
    <dbReference type="NCBI Taxonomy" id="1881036"/>
    <lineage>
        <taxon>Bacteria</taxon>
        <taxon>Pseudomonadati</taxon>
        <taxon>Pseudomonadota</taxon>
        <taxon>Gammaproteobacteria</taxon>
        <taxon>Enterobacterales</taxon>
        <taxon>Erwiniaceae</taxon>
        <taxon>Pantoea</taxon>
    </lineage>
</organism>
<dbReference type="SUPFAM" id="SSF55729">
    <property type="entry name" value="Acyl-CoA N-acyltransferases (Nat)"/>
    <property type="match status" value="1"/>
</dbReference>
<dbReference type="AlphaFoldDB" id="A0A1I5EFA9"/>
<proteinExistence type="predicted"/>
<dbReference type="RefSeq" id="WP_090964819.1">
    <property type="nucleotide sequence ID" value="NZ_FOVG01000003.1"/>
</dbReference>
<gene>
    <name evidence="4" type="ORF">SAMN05428971_2903</name>
</gene>
<dbReference type="GO" id="GO:0016747">
    <property type="term" value="F:acyltransferase activity, transferring groups other than amino-acyl groups"/>
    <property type="evidence" value="ECO:0007669"/>
    <property type="project" value="InterPro"/>
</dbReference>
<dbReference type="Pfam" id="PF00583">
    <property type="entry name" value="Acetyltransf_1"/>
    <property type="match status" value="1"/>
</dbReference>
<accession>A0A1I5EFA9</accession>
<dbReference type="PROSITE" id="PS51186">
    <property type="entry name" value="GNAT"/>
    <property type="match status" value="1"/>
</dbReference>
<dbReference type="InterPro" id="IPR000182">
    <property type="entry name" value="GNAT_dom"/>
</dbReference>
<dbReference type="EMBL" id="FOVG01000003">
    <property type="protein sequence ID" value="SFO09976.1"/>
    <property type="molecule type" value="Genomic_DNA"/>
</dbReference>
<keyword evidence="2" id="KW-0012">Acyltransferase</keyword>
<feature type="domain" description="N-acetyltransferase" evidence="3">
    <location>
        <begin position="2"/>
        <end position="152"/>
    </location>
</feature>
<evidence type="ECO:0000313" key="5">
    <source>
        <dbReference type="Proteomes" id="UP000198968"/>
    </source>
</evidence>
<evidence type="ECO:0000256" key="1">
    <source>
        <dbReference type="ARBA" id="ARBA00022679"/>
    </source>
</evidence>
<name>A0A1I5EFA9_9GAMM</name>
<protein>
    <submittedName>
        <fullName evidence="4">Putative acetyltransferase</fullName>
    </submittedName>
</protein>
<keyword evidence="5" id="KW-1185">Reference proteome</keyword>
<dbReference type="Proteomes" id="UP000198968">
    <property type="component" value="Unassembled WGS sequence"/>
</dbReference>
<reference evidence="5" key="1">
    <citation type="submission" date="2016-10" db="EMBL/GenBank/DDBJ databases">
        <authorList>
            <person name="Varghese N."/>
            <person name="Submissions S."/>
        </authorList>
    </citation>
    <scope>NUCLEOTIDE SEQUENCE [LARGE SCALE GENOMIC DNA]</scope>
    <source>
        <strain evidence="5">OV426</strain>
    </source>
</reference>
<evidence type="ECO:0000313" key="4">
    <source>
        <dbReference type="EMBL" id="SFO09976.1"/>
    </source>
</evidence>
<dbReference type="CDD" id="cd04301">
    <property type="entry name" value="NAT_SF"/>
    <property type="match status" value="1"/>
</dbReference>
<dbReference type="PANTHER" id="PTHR43877:SF2">
    <property type="entry name" value="AMINOALKYLPHOSPHONATE N-ACETYLTRANSFERASE-RELATED"/>
    <property type="match status" value="1"/>
</dbReference>
<sequence>MYSISEVDKSDSALALLVSELDAFQTELYPAESNHCLDLSTASDEQLRCIIVRDEGGIPAGCGALLFLKDGSAEIKRVYIRPEYRGRKLGEQIVSTIEMIASEQRSLLLRLETGIHQRPAIALYRRCGYEICDAFPPYEADPLSVFMFKKLPDMPPAADVISQ</sequence>
<dbReference type="PANTHER" id="PTHR43877">
    <property type="entry name" value="AMINOALKYLPHOSPHONATE N-ACETYLTRANSFERASE-RELATED-RELATED"/>
    <property type="match status" value="1"/>
</dbReference>
<dbReference type="OrthoDB" id="9803233at2"/>
<evidence type="ECO:0000259" key="3">
    <source>
        <dbReference type="PROSITE" id="PS51186"/>
    </source>
</evidence>
<dbReference type="InterPro" id="IPR016181">
    <property type="entry name" value="Acyl_CoA_acyltransferase"/>
</dbReference>
<keyword evidence="1 4" id="KW-0808">Transferase</keyword>
<evidence type="ECO:0000256" key="2">
    <source>
        <dbReference type="ARBA" id="ARBA00023315"/>
    </source>
</evidence>